<dbReference type="Gene3D" id="1.20.950.20">
    <property type="entry name" value="Transmembrane di-heme cytochromes, Chain C"/>
    <property type="match status" value="1"/>
</dbReference>
<dbReference type="Proteomes" id="UP000233526">
    <property type="component" value="Unassembled WGS sequence"/>
</dbReference>
<evidence type="ECO:0000313" key="9">
    <source>
        <dbReference type="Proteomes" id="UP000233526"/>
    </source>
</evidence>
<feature type="domain" description="Cytochrome b561 bacterial/Ni-hydrogenase" evidence="7">
    <location>
        <begin position="10"/>
        <end position="169"/>
    </location>
</feature>
<keyword evidence="4 6" id="KW-1133">Transmembrane helix</keyword>
<gene>
    <name evidence="8" type="ORF">AOX56_03700</name>
</gene>
<reference evidence="8 9" key="1">
    <citation type="journal article" date="2017" name="Front. Microbiol.">
        <title>Strong Genomic and Phenotypic Heterogeneity in the Aeromonas sobria Species Complex.</title>
        <authorList>
            <person name="Gauthier J."/>
            <person name="Vincent A.T."/>
            <person name="Charette S.J."/>
            <person name="Derome N."/>
        </authorList>
    </citation>
    <scope>NUCLEOTIDE SEQUENCE [LARGE SCALE GENOMIC DNA]</scope>
    <source>
        <strain evidence="8 9">JF2635</strain>
    </source>
</reference>
<keyword evidence="2" id="KW-1003">Cell membrane</keyword>
<evidence type="ECO:0000259" key="7">
    <source>
        <dbReference type="Pfam" id="PF01292"/>
    </source>
</evidence>
<protein>
    <submittedName>
        <fullName evidence="8">Cytochrome B</fullName>
    </submittedName>
</protein>
<evidence type="ECO:0000256" key="1">
    <source>
        <dbReference type="ARBA" id="ARBA00004651"/>
    </source>
</evidence>
<evidence type="ECO:0000256" key="3">
    <source>
        <dbReference type="ARBA" id="ARBA00022692"/>
    </source>
</evidence>
<evidence type="ECO:0000313" key="8">
    <source>
        <dbReference type="EMBL" id="PKQ78758.1"/>
    </source>
</evidence>
<evidence type="ECO:0000256" key="5">
    <source>
        <dbReference type="ARBA" id="ARBA00023136"/>
    </source>
</evidence>
<dbReference type="GO" id="GO:0022904">
    <property type="term" value="P:respiratory electron transport chain"/>
    <property type="evidence" value="ECO:0007669"/>
    <property type="project" value="InterPro"/>
</dbReference>
<keyword evidence="5 6" id="KW-0472">Membrane</keyword>
<dbReference type="InterPro" id="IPR016174">
    <property type="entry name" value="Di-haem_cyt_TM"/>
</dbReference>
<keyword evidence="3 6" id="KW-0812">Transmembrane</keyword>
<feature type="transmembrane region" description="Helical" evidence="6">
    <location>
        <begin position="43"/>
        <end position="62"/>
    </location>
</feature>
<evidence type="ECO:0000256" key="4">
    <source>
        <dbReference type="ARBA" id="ARBA00022989"/>
    </source>
</evidence>
<dbReference type="InterPro" id="IPR051542">
    <property type="entry name" value="Hydrogenase_cytochrome"/>
</dbReference>
<feature type="transmembrane region" description="Helical" evidence="6">
    <location>
        <begin position="139"/>
        <end position="157"/>
    </location>
</feature>
<evidence type="ECO:0000256" key="6">
    <source>
        <dbReference type="SAM" id="Phobius"/>
    </source>
</evidence>
<name>A0A2N3IZX9_AERSO</name>
<dbReference type="Pfam" id="PF01292">
    <property type="entry name" value="Ni_hydr_CYTB"/>
    <property type="match status" value="1"/>
</dbReference>
<evidence type="ECO:0000256" key="2">
    <source>
        <dbReference type="ARBA" id="ARBA00022475"/>
    </source>
</evidence>
<dbReference type="GO" id="GO:0020037">
    <property type="term" value="F:heme binding"/>
    <property type="evidence" value="ECO:0007669"/>
    <property type="project" value="TreeGrafter"/>
</dbReference>
<dbReference type="GO" id="GO:0009055">
    <property type="term" value="F:electron transfer activity"/>
    <property type="evidence" value="ECO:0007669"/>
    <property type="project" value="InterPro"/>
</dbReference>
<comment type="subcellular location">
    <subcellularLocation>
        <location evidence="1">Cell membrane</location>
        <topology evidence="1">Multi-pass membrane protein</topology>
    </subcellularLocation>
</comment>
<dbReference type="AlphaFoldDB" id="A0A2N3IZX9"/>
<accession>A0A2N3IZX9</accession>
<organism evidence="8 9">
    <name type="scientific">Aeromonas sobria</name>
    <dbReference type="NCBI Taxonomy" id="646"/>
    <lineage>
        <taxon>Bacteria</taxon>
        <taxon>Pseudomonadati</taxon>
        <taxon>Pseudomonadota</taxon>
        <taxon>Gammaproteobacteria</taxon>
        <taxon>Aeromonadales</taxon>
        <taxon>Aeromonadaceae</taxon>
        <taxon>Aeromonas</taxon>
    </lineage>
</organism>
<dbReference type="PANTHER" id="PTHR30485:SF2">
    <property type="entry name" value="BLL0597 PROTEIN"/>
    <property type="match status" value="1"/>
</dbReference>
<dbReference type="SUPFAM" id="SSF81342">
    <property type="entry name" value="Transmembrane di-heme cytochromes"/>
    <property type="match status" value="1"/>
</dbReference>
<dbReference type="InterPro" id="IPR011577">
    <property type="entry name" value="Cyt_b561_bac/Ni-Hgenase"/>
</dbReference>
<proteinExistence type="predicted"/>
<sequence>MPSKKGEPFRWDALVRLTHWGVAAVCISNLWVNEAGEEWHEWLGYGAIALITLRLLWGVSFAKGHARLGALIPGGDDFRQQAREMRERLPSAPGHHGSGKLAVWALWLVVLATAGSGWFQNTEMGFELGADEWHEWCVLVLQGLIGLHLLAIVFTSWRQRSNLVTRMLPAIGRRSSIQSGRNEQT</sequence>
<dbReference type="GO" id="GO:0005886">
    <property type="term" value="C:plasma membrane"/>
    <property type="evidence" value="ECO:0007669"/>
    <property type="project" value="UniProtKB-SubCell"/>
</dbReference>
<dbReference type="RefSeq" id="WP_101317986.1">
    <property type="nucleotide sequence ID" value="NZ_CAWNSS010000034.1"/>
</dbReference>
<dbReference type="PANTHER" id="PTHR30485">
    <property type="entry name" value="NI/FE-HYDROGENASE 1 B-TYPE CYTOCHROME SUBUNIT"/>
    <property type="match status" value="1"/>
</dbReference>
<comment type="caution">
    <text evidence="8">The sequence shown here is derived from an EMBL/GenBank/DDBJ whole genome shotgun (WGS) entry which is preliminary data.</text>
</comment>
<feature type="transmembrane region" description="Helical" evidence="6">
    <location>
        <begin position="13"/>
        <end position="31"/>
    </location>
</feature>
<dbReference type="EMBL" id="LJZX01000034">
    <property type="protein sequence ID" value="PKQ78758.1"/>
    <property type="molecule type" value="Genomic_DNA"/>
</dbReference>
<feature type="transmembrane region" description="Helical" evidence="6">
    <location>
        <begin position="101"/>
        <end position="119"/>
    </location>
</feature>